<comment type="catalytic activity">
    <reaction evidence="8">
        <text>3-phosphoshikimate + phosphoenolpyruvate = 5-O-(1-carboxyvinyl)-3-phosphoshikimate + phosphate</text>
        <dbReference type="Rhea" id="RHEA:21256"/>
        <dbReference type="ChEBI" id="CHEBI:43474"/>
        <dbReference type="ChEBI" id="CHEBI:57701"/>
        <dbReference type="ChEBI" id="CHEBI:58702"/>
        <dbReference type="ChEBI" id="CHEBI:145989"/>
        <dbReference type="EC" id="2.5.1.19"/>
    </reaction>
    <physiologicalReaction direction="left-to-right" evidence="8">
        <dbReference type="Rhea" id="RHEA:21257"/>
    </physiologicalReaction>
</comment>
<evidence type="ECO:0000256" key="6">
    <source>
        <dbReference type="ARBA" id="ARBA00023141"/>
    </source>
</evidence>
<protein>
    <recommendedName>
        <fullName evidence="3">3-phosphoshikimate 1-carboxyvinyltransferase</fullName>
        <ecNumber evidence="3">2.5.1.19</ecNumber>
    </recommendedName>
    <alternativeName>
        <fullName evidence="7">5-enolpyruvylshikimate-3-phosphate synthase</fullName>
    </alternativeName>
</protein>
<evidence type="ECO:0000259" key="9">
    <source>
        <dbReference type="Pfam" id="PF00275"/>
    </source>
</evidence>
<organism evidence="10 11">
    <name type="scientific">Duncaniella muris</name>
    <dbReference type="NCBI Taxonomy" id="2094150"/>
    <lineage>
        <taxon>Bacteria</taxon>
        <taxon>Pseudomonadati</taxon>
        <taxon>Bacteroidota</taxon>
        <taxon>Bacteroidia</taxon>
        <taxon>Bacteroidales</taxon>
        <taxon>Muribaculaceae</taxon>
        <taxon>Duncaniella</taxon>
    </lineage>
</organism>
<accession>A0A2V1IMF2</accession>
<dbReference type="InterPro" id="IPR036968">
    <property type="entry name" value="Enolpyruvate_Tfrase_sf"/>
</dbReference>
<dbReference type="Gene3D" id="3.65.10.10">
    <property type="entry name" value="Enolpyruvate transferase domain"/>
    <property type="match status" value="3"/>
</dbReference>
<keyword evidence="4" id="KW-0028">Amino-acid biosynthesis</keyword>
<reference evidence="11" key="1">
    <citation type="submission" date="2018-02" db="EMBL/GenBank/DDBJ databases">
        <authorList>
            <person name="Clavel T."/>
            <person name="Strowig T."/>
        </authorList>
    </citation>
    <scope>NUCLEOTIDE SEQUENCE [LARGE SCALE GENOMIC DNA]</scope>
    <source>
        <strain evidence="11">DSM 103720</strain>
    </source>
</reference>
<dbReference type="PIRSF" id="PIRSF000505">
    <property type="entry name" value="EPSPS"/>
    <property type="match status" value="1"/>
</dbReference>
<evidence type="ECO:0000256" key="5">
    <source>
        <dbReference type="ARBA" id="ARBA00022679"/>
    </source>
</evidence>
<evidence type="ECO:0000256" key="4">
    <source>
        <dbReference type="ARBA" id="ARBA00022605"/>
    </source>
</evidence>
<dbReference type="EMBL" id="PUEC01000045">
    <property type="protein sequence ID" value="PWB00374.1"/>
    <property type="molecule type" value="Genomic_DNA"/>
</dbReference>
<dbReference type="UniPathway" id="UPA00053">
    <property type="reaction ID" value="UER00089"/>
</dbReference>
<dbReference type="InterPro" id="IPR013792">
    <property type="entry name" value="RNA3'P_cycl/enolpyr_Trfase_a/b"/>
</dbReference>
<keyword evidence="11" id="KW-1185">Reference proteome</keyword>
<dbReference type="CDD" id="cd01556">
    <property type="entry name" value="EPSP_synthase"/>
    <property type="match status" value="1"/>
</dbReference>
<evidence type="ECO:0000256" key="8">
    <source>
        <dbReference type="ARBA" id="ARBA00044633"/>
    </source>
</evidence>
<keyword evidence="5 10" id="KW-0808">Transferase</keyword>
<dbReference type="GO" id="GO:0008652">
    <property type="term" value="P:amino acid biosynthetic process"/>
    <property type="evidence" value="ECO:0007669"/>
    <property type="project" value="UniProtKB-KW"/>
</dbReference>
<dbReference type="InterPro" id="IPR001986">
    <property type="entry name" value="Enolpyruvate_Tfrase_dom"/>
</dbReference>
<evidence type="ECO:0000256" key="3">
    <source>
        <dbReference type="ARBA" id="ARBA00012450"/>
    </source>
</evidence>
<name>A0A2V1IMF2_9BACT</name>
<dbReference type="GO" id="GO:0009423">
    <property type="term" value="P:chorismate biosynthetic process"/>
    <property type="evidence" value="ECO:0007669"/>
    <property type="project" value="UniProtKB-UniPathway"/>
</dbReference>
<dbReference type="GO" id="GO:0009073">
    <property type="term" value="P:aromatic amino acid family biosynthetic process"/>
    <property type="evidence" value="ECO:0007669"/>
    <property type="project" value="UniProtKB-KW"/>
</dbReference>
<evidence type="ECO:0000256" key="7">
    <source>
        <dbReference type="ARBA" id="ARBA00030046"/>
    </source>
</evidence>
<sequence>MSNRALIINALTPGASELENVAECDDTYAMRRALSSLDADVINIGAAGTTMRFLTAFIASRPGCSLLLDGSERMRHRPIAVLVDALRSLGADIEYAGEEGFPPLRISGRRLKGGELTLDSTVSSQYISALLMVAPLMEEGLKLTLKGETVSRPYILMTLKMMSEAGIESEFAGNSVSIAPQAYKAWNFRVEGDWSAAAAWYEIEALSSGTVTIDNLCRESFQGDRKLADIFGHLGVVTEWEGEDGGSDLVASPDQDARLRIDFSDTPDLAQYVIVTCAMLGIPFHFTGLSTLAIKETDRVKAVCTEMARLGIIMQPEGNDVLSWEGQRRPMTELPRFDTYDDHRMAMCLAPVALFVPGIIINDVEVVSKSYPEFWDELRRAGFTLLDGDAPLPDPDDE</sequence>
<dbReference type="Pfam" id="PF00275">
    <property type="entry name" value="EPSP_synthase"/>
    <property type="match status" value="1"/>
</dbReference>
<dbReference type="Proteomes" id="UP000244905">
    <property type="component" value="Unassembled WGS sequence"/>
</dbReference>
<evidence type="ECO:0000256" key="2">
    <source>
        <dbReference type="ARBA" id="ARBA00009948"/>
    </source>
</evidence>
<comment type="similarity">
    <text evidence="2">Belongs to the EPSP synthase family.</text>
</comment>
<comment type="caution">
    <text evidence="10">The sequence shown here is derived from an EMBL/GenBank/DDBJ whole genome shotgun (WGS) entry which is preliminary data.</text>
</comment>
<evidence type="ECO:0000313" key="10">
    <source>
        <dbReference type="EMBL" id="PWB00374.1"/>
    </source>
</evidence>
<dbReference type="InterPro" id="IPR006264">
    <property type="entry name" value="EPSP_synthase"/>
</dbReference>
<dbReference type="PANTHER" id="PTHR21090">
    <property type="entry name" value="AROM/DEHYDROQUINATE SYNTHASE"/>
    <property type="match status" value="1"/>
</dbReference>
<dbReference type="SUPFAM" id="SSF55205">
    <property type="entry name" value="EPT/RTPC-like"/>
    <property type="match status" value="1"/>
</dbReference>
<proteinExistence type="inferred from homology"/>
<gene>
    <name evidence="10" type="ORF">C5O23_13035</name>
</gene>
<comment type="pathway">
    <text evidence="1">Metabolic intermediate biosynthesis; chorismate biosynthesis; chorismate from D-erythrose 4-phosphate and phosphoenolpyruvate: step 6/7.</text>
</comment>
<evidence type="ECO:0000313" key="11">
    <source>
        <dbReference type="Proteomes" id="UP000244905"/>
    </source>
</evidence>
<feature type="domain" description="Enolpyruvate transferase" evidence="9">
    <location>
        <begin position="39"/>
        <end position="378"/>
    </location>
</feature>
<dbReference type="PANTHER" id="PTHR21090:SF5">
    <property type="entry name" value="PENTAFUNCTIONAL AROM POLYPEPTIDE"/>
    <property type="match status" value="1"/>
</dbReference>
<keyword evidence="6" id="KW-0057">Aromatic amino acid biosynthesis</keyword>
<evidence type="ECO:0000256" key="1">
    <source>
        <dbReference type="ARBA" id="ARBA00004811"/>
    </source>
</evidence>
<dbReference type="GO" id="GO:0003866">
    <property type="term" value="F:3-phosphoshikimate 1-carboxyvinyltransferase activity"/>
    <property type="evidence" value="ECO:0007669"/>
    <property type="project" value="UniProtKB-EC"/>
</dbReference>
<dbReference type="EC" id="2.5.1.19" evidence="3"/>
<dbReference type="AlphaFoldDB" id="A0A2V1IMF2"/>